<reference evidence="2 3" key="1">
    <citation type="journal article" date="2019" name="Sci. Rep.">
        <title>Comparative genomics of chytrid fungi reveal insights into the obligate biotrophic and pathogenic lifestyle of Synchytrium endobioticum.</title>
        <authorList>
            <person name="van de Vossenberg B.T.L.H."/>
            <person name="Warris S."/>
            <person name="Nguyen H.D.T."/>
            <person name="van Gent-Pelzer M.P.E."/>
            <person name="Joly D.L."/>
            <person name="van de Geest H.C."/>
            <person name="Bonants P.J.M."/>
            <person name="Smith D.S."/>
            <person name="Levesque C.A."/>
            <person name="van der Lee T.A.J."/>
        </authorList>
    </citation>
    <scope>NUCLEOTIDE SEQUENCE [LARGE SCALE GENOMIC DNA]</scope>
    <source>
        <strain evidence="2 3">LEV6574</strain>
    </source>
</reference>
<dbReference type="GO" id="GO:0005634">
    <property type="term" value="C:nucleus"/>
    <property type="evidence" value="ECO:0007669"/>
    <property type="project" value="TreeGrafter"/>
</dbReference>
<dbReference type="GO" id="GO:0005739">
    <property type="term" value="C:mitochondrion"/>
    <property type="evidence" value="ECO:0007669"/>
    <property type="project" value="TreeGrafter"/>
</dbReference>
<evidence type="ECO:0000313" key="2">
    <source>
        <dbReference type="EMBL" id="TPX42206.1"/>
    </source>
</evidence>
<gene>
    <name evidence="2" type="ORF">SeLEV6574_g05715</name>
</gene>
<dbReference type="Proteomes" id="UP000320475">
    <property type="component" value="Unassembled WGS sequence"/>
</dbReference>
<evidence type="ECO:0000256" key="1">
    <source>
        <dbReference type="ARBA" id="ARBA00009797"/>
    </source>
</evidence>
<dbReference type="OrthoDB" id="354769at2759"/>
<evidence type="ECO:0000313" key="3">
    <source>
        <dbReference type="Proteomes" id="UP000320475"/>
    </source>
</evidence>
<dbReference type="Pfam" id="PF09810">
    <property type="entry name" value="Exo5"/>
    <property type="match status" value="1"/>
</dbReference>
<evidence type="ECO:0008006" key="4">
    <source>
        <dbReference type="Google" id="ProtNLM"/>
    </source>
</evidence>
<dbReference type="EMBL" id="QEAM01000281">
    <property type="protein sequence ID" value="TPX42206.1"/>
    <property type="molecule type" value="Genomic_DNA"/>
</dbReference>
<dbReference type="AlphaFoldDB" id="A0A507CST7"/>
<dbReference type="InterPro" id="IPR019190">
    <property type="entry name" value="EXOV"/>
</dbReference>
<name>A0A507CST7_9FUNG</name>
<comment type="caution">
    <text evidence="2">The sequence shown here is derived from an EMBL/GenBank/DDBJ whole genome shotgun (WGS) entry which is preliminary data.</text>
</comment>
<comment type="similarity">
    <text evidence="1">Belongs to the EXO5 family.</text>
</comment>
<protein>
    <recommendedName>
        <fullName evidence="4">Exonuclease V</fullName>
    </recommendedName>
</protein>
<dbReference type="PANTHER" id="PTHR14464:SF4">
    <property type="entry name" value="EXONUCLEASE V"/>
    <property type="match status" value="1"/>
</dbReference>
<dbReference type="GO" id="GO:0036297">
    <property type="term" value="P:interstrand cross-link repair"/>
    <property type="evidence" value="ECO:0007669"/>
    <property type="project" value="TreeGrafter"/>
</dbReference>
<organism evidence="2 3">
    <name type="scientific">Synchytrium endobioticum</name>
    <dbReference type="NCBI Taxonomy" id="286115"/>
    <lineage>
        <taxon>Eukaryota</taxon>
        <taxon>Fungi</taxon>
        <taxon>Fungi incertae sedis</taxon>
        <taxon>Chytridiomycota</taxon>
        <taxon>Chytridiomycota incertae sedis</taxon>
        <taxon>Chytridiomycetes</taxon>
        <taxon>Synchytriales</taxon>
        <taxon>Synchytriaceae</taxon>
        <taxon>Synchytrium</taxon>
    </lineage>
</organism>
<sequence length="364" mass="40769">MTDALFSPDLDLLFIRLCDEAIASLAPLSSPGPGPTDAPSPIEHLPPLRFPRPLRRIAVTDISSTLHCEAQMLLEKVTHHRRTTTPAMAAGKHIHRNLELAVNGPELAIPITSTEDIWALRFVNAILAIKSLVRDGIAREVPVLGRLGPLLVYGIIDEVHRKPDHSFHVRDTKTRVRRSLPPEESQRPSRLQVAVYRRFFMEMARLDRDFVLERLDLDPQKELGSAVVEQLLIMGLSLGVATRPLSPISPNDGPPRAHFPPTCPDTWTIAELFRVTTSYFGMIPSISPLLELSYVHQYSGDVIGTVEFDYDEVDLNNMLSRTSSLFTGQREAVGVEVDEAYKCRGCDYAEQCRWRIERADGPIN</sequence>
<dbReference type="PANTHER" id="PTHR14464">
    <property type="entry name" value="EXONUCLEASE V"/>
    <property type="match status" value="1"/>
</dbReference>
<dbReference type="GO" id="GO:0045145">
    <property type="term" value="F:single-stranded DNA 5'-3' DNA exonuclease activity"/>
    <property type="evidence" value="ECO:0007669"/>
    <property type="project" value="InterPro"/>
</dbReference>
<proteinExistence type="inferred from homology"/>
<accession>A0A507CST7</accession>